<evidence type="ECO:0000313" key="12">
    <source>
        <dbReference type="Proteomes" id="UP000325440"/>
    </source>
</evidence>
<dbReference type="PANTHER" id="PTHR13029:SF18">
    <property type="entry name" value="MYELIN REGULATORY FACTOR HOMOLOG 1"/>
    <property type="match status" value="1"/>
</dbReference>
<dbReference type="SUPFAM" id="SSF49417">
    <property type="entry name" value="p53-like transcription factors"/>
    <property type="match status" value="1"/>
</dbReference>
<dbReference type="PROSITE" id="PS51688">
    <property type="entry name" value="ICA"/>
    <property type="match status" value="1"/>
</dbReference>
<dbReference type="InterPro" id="IPR026932">
    <property type="entry name" value="MYRF_ICA"/>
</dbReference>
<evidence type="ECO:0000256" key="8">
    <source>
        <dbReference type="SAM" id="Phobius"/>
    </source>
</evidence>
<feature type="domain" description="Peptidase S74" evidence="10">
    <location>
        <begin position="636"/>
        <end position="745"/>
    </location>
</feature>
<dbReference type="InterPro" id="IPR030392">
    <property type="entry name" value="S74_ICA"/>
</dbReference>
<dbReference type="InterPro" id="IPR008967">
    <property type="entry name" value="p53-like_TF_DNA-bd_sf"/>
</dbReference>
<name>A0A5E4M1Q2_9HEMI</name>
<dbReference type="GO" id="GO:0045893">
    <property type="term" value="P:positive regulation of DNA-templated transcription"/>
    <property type="evidence" value="ECO:0007669"/>
    <property type="project" value="TreeGrafter"/>
</dbReference>
<dbReference type="InterPro" id="IPR024061">
    <property type="entry name" value="NDT80_DNA-bd_dom"/>
</dbReference>
<dbReference type="GO" id="GO:0005634">
    <property type="term" value="C:nucleus"/>
    <property type="evidence" value="ECO:0007669"/>
    <property type="project" value="TreeGrafter"/>
</dbReference>
<feature type="domain" description="NDT80" evidence="9">
    <location>
        <begin position="290"/>
        <end position="587"/>
    </location>
</feature>
<evidence type="ECO:0000259" key="10">
    <source>
        <dbReference type="PROSITE" id="PS51688"/>
    </source>
</evidence>
<reference evidence="11 12" key="1">
    <citation type="submission" date="2019-08" db="EMBL/GenBank/DDBJ databases">
        <authorList>
            <person name="Alioto T."/>
            <person name="Alioto T."/>
            <person name="Gomez Garrido J."/>
        </authorList>
    </citation>
    <scope>NUCLEOTIDE SEQUENCE [LARGE SCALE GENOMIC DNA]</scope>
</reference>
<dbReference type="Proteomes" id="UP000325440">
    <property type="component" value="Unassembled WGS sequence"/>
</dbReference>
<dbReference type="Pfam" id="PF05224">
    <property type="entry name" value="NDT80_PhoG"/>
    <property type="match status" value="1"/>
</dbReference>
<keyword evidence="3 8" id="KW-1133">Transmembrane helix</keyword>
<dbReference type="GO" id="GO:0003700">
    <property type="term" value="F:DNA-binding transcription factor activity"/>
    <property type="evidence" value="ECO:0007669"/>
    <property type="project" value="UniProtKB-UniRule"/>
</dbReference>
<organism evidence="11 12">
    <name type="scientific">Cinara cedri</name>
    <dbReference type="NCBI Taxonomy" id="506608"/>
    <lineage>
        <taxon>Eukaryota</taxon>
        <taxon>Metazoa</taxon>
        <taxon>Ecdysozoa</taxon>
        <taxon>Arthropoda</taxon>
        <taxon>Hexapoda</taxon>
        <taxon>Insecta</taxon>
        <taxon>Pterygota</taxon>
        <taxon>Neoptera</taxon>
        <taxon>Paraneoptera</taxon>
        <taxon>Hemiptera</taxon>
        <taxon>Sternorrhyncha</taxon>
        <taxon>Aphidomorpha</taxon>
        <taxon>Aphidoidea</taxon>
        <taxon>Aphididae</taxon>
        <taxon>Lachninae</taxon>
        <taxon>Cinara</taxon>
    </lineage>
</organism>
<dbReference type="Pfam" id="PF13887">
    <property type="entry name" value="MYRF_ICA"/>
    <property type="match status" value="1"/>
</dbReference>
<evidence type="ECO:0000256" key="1">
    <source>
        <dbReference type="ARBA" id="ARBA00004167"/>
    </source>
</evidence>
<keyword evidence="5 8" id="KW-0472">Membrane</keyword>
<evidence type="ECO:0000256" key="2">
    <source>
        <dbReference type="ARBA" id="ARBA00022692"/>
    </source>
</evidence>
<dbReference type="PROSITE" id="PS51517">
    <property type="entry name" value="NDT80"/>
    <property type="match status" value="1"/>
</dbReference>
<sequence>MEYTWTLVSNNADDQGLGGETSLLNCNVQGPHSGQILILSNESNCTTAAAATAAAAAAAVAAAGHAQPQNAQQNQTLPPPSDIATSTLEKDYAAGRTLQHHHPNETRKLHLVHSNRSDFVGGIDNEALDFSHLTDEFIQNNNTEPNQFFHETVVEQNDHVMVRINTPYQQESPQLFLKNTSIPPSIADLSFHNNGVLSNVGLPVKPGKDKIHNYPNRHSLPESPPDSEPPYSPADAVGQSPHRKTPNLQCLISSNKTQISMSPGAAGLYQKQSSAAAKLPHPLTVQPLMMPGSSSHVTHLDFNQMASNAREIEIPEPEYTDLLNVNVTATDKKRKLQCPDLGSGTNVRVKKETENCVKKPITHVSPSGRSVCSEDSYTYQDSCESGLYNDTSFQCIRFQPFQETSWNTLCDHSLKELPIPHYRVDADKGFNFSNVDDAFVCQKKNHFQITCHTQLQGDAQFVRTAEGIHKVGSFHLHFYGVKVESPAQTIKVEQSQSDRSKKAFHPVLLDLREEQVSKITVGRLHFSETTCNNMRKKGKPNPDQRYFYLVVGLHAHCINDHDYPIVSYASERIIVRVIQASNPGQFESDAELCWQRGTTAESIVHTGKVGINTDRPDESLVVHGNVKLTGHIIQPSDVRIKQHIQKCDTSEQLRNVQKLNVVHFSYKPEFSSLFGLSLKESDTGIIAQEVRDVLPEAVTNAGGIALPNGIVYDDFLVVNKDRIFMENVGAVKELSKITSHLEARICELERNNKRYSLLKNNNPGIALSDLTTTTYSNKHNYDATAGKRKTVKLKNVSDVCCEQVVQISIITLTVVIASCLVFISGLFFMEHHYRNQIKNINERDFNIVNPLKTNTILTHKNGQQTKDTGQISTEVNGFLDKDKHLNCLLLFKQLVINSGSCDYRKIKTTMDKIAERKTERDVTGKMAFISFIVKIDRVPDIVYKDMVISVYGSYDNWTAAEINGTDVCGRSELFQQCSDKSMFVYGFQVPVAENLTDYTINVTYRKNKGNLDGCSTGMSVTTTCPSSPSVGLWAANGTLRHASGPPYESWTADEYVVSEDTETVSVIVRYKPWPYERIKAACVNGSSDDKRTVAVVEYNVSLKKNCGGDGVNS</sequence>
<evidence type="ECO:0000256" key="5">
    <source>
        <dbReference type="ARBA" id="ARBA00023136"/>
    </source>
</evidence>
<evidence type="ECO:0000256" key="6">
    <source>
        <dbReference type="PROSITE-ProRule" id="PRU00850"/>
    </source>
</evidence>
<dbReference type="AlphaFoldDB" id="A0A5E4M1Q2"/>
<feature type="compositionally biased region" description="Pro residues" evidence="7">
    <location>
        <begin position="222"/>
        <end position="232"/>
    </location>
</feature>
<evidence type="ECO:0000256" key="7">
    <source>
        <dbReference type="SAM" id="MobiDB-lite"/>
    </source>
</evidence>
<dbReference type="GO" id="GO:0016540">
    <property type="term" value="P:protein autoprocessing"/>
    <property type="evidence" value="ECO:0007669"/>
    <property type="project" value="InterPro"/>
</dbReference>
<evidence type="ECO:0000256" key="4">
    <source>
        <dbReference type="ARBA" id="ARBA00023125"/>
    </source>
</evidence>
<accession>A0A5E4M1Q2</accession>
<dbReference type="GO" id="GO:0006357">
    <property type="term" value="P:regulation of transcription by RNA polymerase II"/>
    <property type="evidence" value="ECO:0007669"/>
    <property type="project" value="UniProtKB-ARBA"/>
</dbReference>
<evidence type="ECO:0000313" key="11">
    <source>
        <dbReference type="EMBL" id="VVC26070.1"/>
    </source>
</evidence>
<proteinExistence type="predicted"/>
<dbReference type="InterPro" id="IPR051577">
    <property type="entry name" value="MRF-like"/>
</dbReference>
<evidence type="ECO:0000256" key="3">
    <source>
        <dbReference type="ARBA" id="ARBA00022989"/>
    </source>
</evidence>
<keyword evidence="2 8" id="KW-0812">Transmembrane</keyword>
<keyword evidence="4 6" id="KW-0238">DNA-binding</keyword>
<dbReference type="OrthoDB" id="27041at2759"/>
<dbReference type="PANTHER" id="PTHR13029">
    <property type="match status" value="1"/>
</dbReference>
<dbReference type="Pfam" id="PF13884">
    <property type="entry name" value="Peptidase_S74"/>
    <property type="match status" value="1"/>
</dbReference>
<protein>
    <submittedName>
        <fullName evidence="11">Myelin gene regulatory factor C-terminal domain 1,p53-like transcription factor, DNA-binding,NDT80 DNA</fullName>
    </submittedName>
</protein>
<keyword evidence="12" id="KW-1185">Reference proteome</keyword>
<feature type="transmembrane region" description="Helical" evidence="8">
    <location>
        <begin position="804"/>
        <end position="828"/>
    </location>
</feature>
<feature type="region of interest" description="Disordered" evidence="7">
    <location>
        <begin position="205"/>
        <end position="247"/>
    </location>
</feature>
<dbReference type="GO" id="GO:0043565">
    <property type="term" value="F:sequence-specific DNA binding"/>
    <property type="evidence" value="ECO:0007669"/>
    <property type="project" value="TreeGrafter"/>
</dbReference>
<dbReference type="EMBL" id="CABPRJ010000024">
    <property type="protein sequence ID" value="VVC26070.1"/>
    <property type="molecule type" value="Genomic_DNA"/>
</dbReference>
<feature type="DNA-binding region" description="NDT80" evidence="6">
    <location>
        <begin position="290"/>
        <end position="587"/>
    </location>
</feature>
<gene>
    <name evidence="11" type="ORF">CINCED_3A003426</name>
</gene>
<dbReference type="GO" id="GO:0005789">
    <property type="term" value="C:endoplasmic reticulum membrane"/>
    <property type="evidence" value="ECO:0007669"/>
    <property type="project" value="TreeGrafter"/>
</dbReference>
<comment type="subcellular location">
    <subcellularLocation>
        <location evidence="1">Membrane</location>
        <topology evidence="1">Single-pass membrane protein</topology>
    </subcellularLocation>
</comment>
<evidence type="ECO:0000259" key="9">
    <source>
        <dbReference type="PROSITE" id="PS51517"/>
    </source>
</evidence>